<evidence type="ECO:0000259" key="7">
    <source>
        <dbReference type="Pfam" id="PF00755"/>
    </source>
</evidence>
<gene>
    <name evidence="8" type="ORF">SEMRO_1683_G290920.1</name>
</gene>
<dbReference type="SUPFAM" id="SSF52777">
    <property type="entry name" value="CoA-dependent acyltransferases"/>
    <property type="match status" value="2"/>
</dbReference>
<feature type="active site" description="Proton acceptor" evidence="4">
    <location>
        <position position="399"/>
    </location>
</feature>
<feature type="region of interest" description="Disordered" evidence="6">
    <location>
        <begin position="1"/>
        <end position="20"/>
    </location>
</feature>
<reference evidence="8" key="1">
    <citation type="submission" date="2020-06" db="EMBL/GenBank/DDBJ databases">
        <authorList>
            <consortium name="Plant Systems Biology data submission"/>
        </authorList>
    </citation>
    <scope>NUCLEOTIDE SEQUENCE</scope>
    <source>
        <strain evidence="8">D6</strain>
    </source>
</reference>
<dbReference type="Gene3D" id="3.30.559.70">
    <property type="entry name" value="Choline/Carnitine o-acyltransferase, domain 2"/>
    <property type="match status" value="1"/>
</dbReference>
<evidence type="ECO:0000256" key="5">
    <source>
        <dbReference type="RuleBase" id="RU003801"/>
    </source>
</evidence>
<dbReference type="OrthoDB" id="240216at2759"/>
<dbReference type="PANTHER" id="PTHR22589">
    <property type="entry name" value="CARNITINE O-ACYLTRANSFERASE"/>
    <property type="match status" value="1"/>
</dbReference>
<accession>A0A9N8EVH2</accession>
<keyword evidence="3 5" id="KW-0012">Acyltransferase</keyword>
<sequence>MQRLVSAVSQKMTPRLASPTTSTNFRAVGIRNKVFSNNRRVLSSSLGDRTLTPWDVAKWDCHGDYRQEASWEDPSKPLYQHQNSLPRLPIPKVEETLERFLPTALPLAETPQEAESLQKCVQNFAQESTHLQERLLQHNQEYSPNSSWLQHWWNTLGYLQVRDRSPINVSYFFQLKDDPTCFVGDSDVQIKRGAALLWHTAEYRYKVCSGTMPAETVGKKKIPLCSTAFKYMFHACRIPQKDQDAYRIYDPSRHTHAIVACKGHFFAVDFLDQQGNVIPVSVLEQRLQQCVDMAHAQVPLLELGWMTAANRDEWAQGRKALLDAGGVAMETALEKLESGAMVLNLDVDEAPVSRDEGAYLWLHGMNPLDGDTKPCNRWFDKSIQLIVAKNGKTGFLGEHTMMDGMPLVGFAEHVAKHSHQEAVEGSAIYNGNVSNGGVENIFQAALPEVAASPAVQKAFQEAKEEYTKFVQAHTIEVQSFQAYGSDFIKKAGFSPDAYVQIAMQLATYRLWGKQAGTYEATQTRTFLHGRTETTRTVSTESAAFCGLMGPAPQYDEHVESIRKKKLETLHAAVTAHVKYMGKAASGQGVDRHFLGLSMCAKEGESIPALYSDPVFARSKRWRVSTSNLTHPLFENWGYGEVVPDGLGLSYSVHPRFCMFNVTSLKEHEWSTKACQLLEEALLEMRALVEMDQQMSNPPKSKL</sequence>
<evidence type="ECO:0000256" key="2">
    <source>
        <dbReference type="ARBA" id="ARBA00022679"/>
    </source>
</evidence>
<comment type="caution">
    <text evidence="8">The sequence shown here is derived from an EMBL/GenBank/DDBJ whole genome shotgun (WGS) entry which is preliminary data.</text>
</comment>
<dbReference type="InterPro" id="IPR042231">
    <property type="entry name" value="Cho/carn_acyl_trans_2"/>
</dbReference>
<dbReference type="InterPro" id="IPR000542">
    <property type="entry name" value="Carn_acyl_trans"/>
</dbReference>
<evidence type="ECO:0000256" key="1">
    <source>
        <dbReference type="ARBA" id="ARBA00005232"/>
    </source>
</evidence>
<comment type="similarity">
    <text evidence="1 5">Belongs to the carnitine/choline acetyltransferase family.</text>
</comment>
<keyword evidence="2 5" id="KW-0808">Transferase</keyword>
<protein>
    <submittedName>
        <fullName evidence="8">Carnitine O-palmitoyltransferase 2, mitochondrial</fullName>
    </submittedName>
</protein>
<dbReference type="PROSITE" id="PS00440">
    <property type="entry name" value="ACYLTRANSF_C_2"/>
    <property type="match status" value="1"/>
</dbReference>
<evidence type="ECO:0000256" key="6">
    <source>
        <dbReference type="SAM" id="MobiDB-lite"/>
    </source>
</evidence>
<evidence type="ECO:0000313" key="8">
    <source>
        <dbReference type="EMBL" id="CAB9525485.1"/>
    </source>
</evidence>
<evidence type="ECO:0000256" key="4">
    <source>
        <dbReference type="PIRSR" id="PIRSR600542-1"/>
    </source>
</evidence>
<organism evidence="8 9">
    <name type="scientific">Seminavis robusta</name>
    <dbReference type="NCBI Taxonomy" id="568900"/>
    <lineage>
        <taxon>Eukaryota</taxon>
        <taxon>Sar</taxon>
        <taxon>Stramenopiles</taxon>
        <taxon>Ochrophyta</taxon>
        <taxon>Bacillariophyta</taxon>
        <taxon>Bacillariophyceae</taxon>
        <taxon>Bacillariophycidae</taxon>
        <taxon>Naviculales</taxon>
        <taxon>Naviculaceae</taxon>
        <taxon>Seminavis</taxon>
    </lineage>
</organism>
<dbReference type="AlphaFoldDB" id="A0A9N8EVH2"/>
<evidence type="ECO:0000256" key="3">
    <source>
        <dbReference type="ARBA" id="ARBA00023315"/>
    </source>
</evidence>
<dbReference type="Proteomes" id="UP001153069">
    <property type="component" value="Unassembled WGS sequence"/>
</dbReference>
<dbReference type="InterPro" id="IPR023213">
    <property type="entry name" value="CAT-like_dom_sf"/>
</dbReference>
<name>A0A9N8EVH2_9STRA</name>
<dbReference type="EMBL" id="CAICTM010001681">
    <property type="protein sequence ID" value="CAB9525485.1"/>
    <property type="molecule type" value="Genomic_DNA"/>
</dbReference>
<evidence type="ECO:0000313" key="9">
    <source>
        <dbReference type="Proteomes" id="UP001153069"/>
    </source>
</evidence>
<dbReference type="Pfam" id="PF00755">
    <property type="entry name" value="Carn_acyltransf"/>
    <property type="match status" value="1"/>
</dbReference>
<dbReference type="GO" id="GO:0016746">
    <property type="term" value="F:acyltransferase activity"/>
    <property type="evidence" value="ECO:0007669"/>
    <property type="project" value="UniProtKB-KW"/>
</dbReference>
<keyword evidence="9" id="KW-1185">Reference proteome</keyword>
<dbReference type="Gene3D" id="3.30.559.10">
    <property type="entry name" value="Chloramphenicol acetyltransferase-like domain"/>
    <property type="match status" value="1"/>
</dbReference>
<dbReference type="InterPro" id="IPR039551">
    <property type="entry name" value="Cho/carn_acyl_trans"/>
</dbReference>
<proteinExistence type="inferred from homology"/>
<feature type="compositionally biased region" description="Polar residues" evidence="6">
    <location>
        <begin position="7"/>
        <end position="20"/>
    </location>
</feature>
<feature type="domain" description="Choline/carnitine acyltransferase" evidence="7">
    <location>
        <begin position="88"/>
        <end position="678"/>
    </location>
</feature>
<dbReference type="PANTHER" id="PTHR22589:SF103">
    <property type="entry name" value="CARNITINE O-ACETYL-TRANSFERASE, ISOFORM A-RELATED"/>
    <property type="match status" value="1"/>
</dbReference>